<dbReference type="InterPro" id="IPR032482">
    <property type="entry name" value="DUF5054"/>
</dbReference>
<feature type="domain" description="Glycoside hydrolase family 38 N-terminal" evidence="1">
    <location>
        <begin position="7"/>
        <end position="192"/>
    </location>
</feature>
<proteinExistence type="predicted"/>
<evidence type="ECO:0000313" key="3">
    <source>
        <dbReference type="Proteomes" id="UP000616779"/>
    </source>
</evidence>
<evidence type="ECO:0000313" key="2">
    <source>
        <dbReference type="EMBL" id="NOU71227.1"/>
    </source>
</evidence>
<dbReference type="InterPro" id="IPR000602">
    <property type="entry name" value="Glyco_hydro_38_N"/>
</dbReference>
<reference evidence="2 3" key="1">
    <citation type="submission" date="2019-10" db="EMBL/GenBank/DDBJ databases">
        <title>Description of Paenibacillus terrestris sp. nov.</title>
        <authorList>
            <person name="Carlier A."/>
            <person name="Qi S."/>
        </authorList>
    </citation>
    <scope>NUCLEOTIDE SEQUENCE [LARGE SCALE GENOMIC DNA]</scope>
    <source>
        <strain evidence="2 3">LMG 31458</strain>
    </source>
</reference>
<dbReference type="Pfam" id="PF16477">
    <property type="entry name" value="DUF5054"/>
    <property type="match status" value="1"/>
</dbReference>
<organism evidence="2 3">
    <name type="scientific">Paenibacillus phytorum</name>
    <dbReference type="NCBI Taxonomy" id="2654977"/>
    <lineage>
        <taxon>Bacteria</taxon>
        <taxon>Bacillati</taxon>
        <taxon>Bacillota</taxon>
        <taxon>Bacilli</taxon>
        <taxon>Bacillales</taxon>
        <taxon>Paenibacillaceae</taxon>
        <taxon>Paenibacillus</taxon>
    </lineage>
</organism>
<dbReference type="RefSeq" id="WP_171642424.1">
    <property type="nucleotide sequence ID" value="NZ_WHOA01000048.1"/>
</dbReference>
<keyword evidence="3" id="KW-1185">Reference proteome</keyword>
<comment type="caution">
    <text evidence="2">The sequence shown here is derived from an EMBL/GenBank/DDBJ whole genome shotgun (WGS) entry which is preliminary data.</text>
</comment>
<protein>
    <submittedName>
        <fullName evidence="2">DUF5054 domain-containing protein</fullName>
    </submittedName>
</protein>
<dbReference type="InterPro" id="IPR027291">
    <property type="entry name" value="Glyco_hydro_38_N_sf"/>
</dbReference>
<dbReference type="CDD" id="cd10791">
    <property type="entry name" value="GH38N_AMII_like_1"/>
    <property type="match status" value="1"/>
</dbReference>
<gene>
    <name evidence="2" type="ORF">GC098_07280</name>
</gene>
<dbReference type="InterPro" id="IPR011330">
    <property type="entry name" value="Glyco_hydro/deAcase_b/a-brl"/>
</dbReference>
<dbReference type="SUPFAM" id="SSF88713">
    <property type="entry name" value="Glycoside hydrolase/deacetylase"/>
    <property type="match status" value="1"/>
</dbReference>
<dbReference type="Proteomes" id="UP000616779">
    <property type="component" value="Unassembled WGS sequence"/>
</dbReference>
<dbReference type="Pfam" id="PF01074">
    <property type="entry name" value="Glyco_hydro_38N"/>
    <property type="match status" value="1"/>
</dbReference>
<sequence>MTKVKRVHVVFKTHLDIGFTDIGKHVVDRYMNRFIPQALELSELLAREEGNVKFIWTTGSWLIHEFLNTASPEMRVRMEEAIREGRIVWHGLPFTTHTEIMDATLFEFGISLSKNLDRQFGKTTIAAKMTDVPGHTIAMVPMLAKNGIQYLHLGVNMVSKNPDVPKVFVWRAADGSEVIVNYADSYGKPFQMDGLEDVLYFAHTGDNHGPSSIEEIRALFAQLQLDYPGADIMASTLDAFAEKLLAHKHRLPVIREEIGDSWIHGVASDPWKVARYRELLRLRDRWLASGELDSQSPQYANFCNRLMLIPEHTWGLNNSVYLVDFAHYSAADFAAARARDTVNDTKMKKYDYLRQLASDNRSFSYYESSWQEQRDYIEAALSLLPERLANEAWQVLERMSPKHDVDVESCASAIELNECYDLGQFQVSFAPDGSINKLTDWSGKRWADEEHRLGTYQYETFSKESYDRFFNEYVTNLDIHHSWADNDLGKPGIEYAEPKPEHRRYKATARALRLEQQTDFDVVRAELHVPSDAQEHYGAPGKLSVIYSFHRKEPIIDIELQWENKRACRLPEASWYSLAPLVNNPNLWLMDKLGERISPLFVVKDGNRNMHGVNTGLYYEGADGKAVIETLDAPLVCPGEPRLLQFDNTYAPLDGGFHFNLHNNVWGTNFMMWFEDDMKFRFRLMLQSNRI</sequence>
<name>A0ABX1XRR1_9BACL</name>
<evidence type="ECO:0000259" key="1">
    <source>
        <dbReference type="Pfam" id="PF01074"/>
    </source>
</evidence>
<dbReference type="Gene3D" id="3.20.110.10">
    <property type="entry name" value="Glycoside hydrolase 38, N terminal domain"/>
    <property type="match status" value="1"/>
</dbReference>
<accession>A0ABX1XRR1</accession>
<dbReference type="EMBL" id="WHOA01000048">
    <property type="protein sequence ID" value="NOU71227.1"/>
    <property type="molecule type" value="Genomic_DNA"/>
</dbReference>